<dbReference type="Proteomes" id="UP000001880">
    <property type="component" value="Chromosome"/>
</dbReference>
<dbReference type="STRING" id="502025.Hoch_3493"/>
<organism evidence="2 3">
    <name type="scientific">Haliangium ochraceum (strain DSM 14365 / JCM 11303 / SMP-2)</name>
    <dbReference type="NCBI Taxonomy" id="502025"/>
    <lineage>
        <taxon>Bacteria</taxon>
        <taxon>Pseudomonadati</taxon>
        <taxon>Myxococcota</taxon>
        <taxon>Polyangia</taxon>
        <taxon>Haliangiales</taxon>
        <taxon>Kofleriaceae</taxon>
        <taxon>Haliangium</taxon>
    </lineage>
</organism>
<dbReference type="RefSeq" id="WP_012828594.1">
    <property type="nucleotide sequence ID" value="NC_013440.1"/>
</dbReference>
<name>D0LW63_HALO1</name>
<dbReference type="EMBL" id="CP001804">
    <property type="protein sequence ID" value="ACY15995.1"/>
    <property type="molecule type" value="Genomic_DNA"/>
</dbReference>
<sequence>MEGIFDGRAVDTCFYCALLYPAAGADDLPGESDESDDPADHDEGDEFAAADECPICDRRMRYRPAADMSDPALREAVAGRLAAYRQAPSMPALRALLELVHDFAPASLAQLRALGGPRIEALRDAYEALA</sequence>
<reference evidence="2 3" key="1">
    <citation type="journal article" date="2010" name="Stand. Genomic Sci.">
        <title>Complete genome sequence of Haliangium ochraceum type strain (SMP-2).</title>
        <authorList>
            <consortium name="US DOE Joint Genome Institute (JGI-PGF)"/>
            <person name="Ivanova N."/>
            <person name="Daum C."/>
            <person name="Lang E."/>
            <person name="Abt B."/>
            <person name="Kopitz M."/>
            <person name="Saunders E."/>
            <person name="Lapidus A."/>
            <person name="Lucas S."/>
            <person name="Glavina Del Rio T."/>
            <person name="Nolan M."/>
            <person name="Tice H."/>
            <person name="Copeland A."/>
            <person name="Cheng J.F."/>
            <person name="Chen F."/>
            <person name="Bruce D."/>
            <person name="Goodwin L."/>
            <person name="Pitluck S."/>
            <person name="Mavromatis K."/>
            <person name="Pati A."/>
            <person name="Mikhailova N."/>
            <person name="Chen A."/>
            <person name="Palaniappan K."/>
            <person name="Land M."/>
            <person name="Hauser L."/>
            <person name="Chang Y.J."/>
            <person name="Jeffries C.D."/>
            <person name="Detter J.C."/>
            <person name="Brettin T."/>
            <person name="Rohde M."/>
            <person name="Goker M."/>
            <person name="Bristow J."/>
            <person name="Markowitz V."/>
            <person name="Eisen J.A."/>
            <person name="Hugenholtz P."/>
            <person name="Kyrpides N.C."/>
            <person name="Klenk H.P."/>
        </authorList>
    </citation>
    <scope>NUCLEOTIDE SEQUENCE [LARGE SCALE GENOMIC DNA]</scope>
    <source>
        <strain evidence="3">DSM 14365 / CIP 107738 / JCM 11303 / AJ 13395 / SMP-2</strain>
    </source>
</reference>
<feature type="region of interest" description="Disordered" evidence="1">
    <location>
        <begin position="25"/>
        <end position="48"/>
    </location>
</feature>
<evidence type="ECO:0000313" key="2">
    <source>
        <dbReference type="EMBL" id="ACY15995.1"/>
    </source>
</evidence>
<proteinExistence type="predicted"/>
<feature type="compositionally biased region" description="Acidic residues" evidence="1">
    <location>
        <begin position="28"/>
        <end position="48"/>
    </location>
</feature>
<accession>D0LW63</accession>
<dbReference type="AlphaFoldDB" id="D0LW63"/>
<evidence type="ECO:0000313" key="3">
    <source>
        <dbReference type="Proteomes" id="UP000001880"/>
    </source>
</evidence>
<gene>
    <name evidence="2" type="ordered locus">Hoch_3493</name>
</gene>
<dbReference type="HOGENOM" id="CLU_1935110_0_0_7"/>
<protein>
    <submittedName>
        <fullName evidence="2">Uncharacterized protein</fullName>
    </submittedName>
</protein>
<keyword evidence="3" id="KW-1185">Reference proteome</keyword>
<dbReference type="KEGG" id="hoh:Hoch_3493"/>
<evidence type="ECO:0000256" key="1">
    <source>
        <dbReference type="SAM" id="MobiDB-lite"/>
    </source>
</evidence>